<dbReference type="EMBL" id="CM044702">
    <property type="protein sequence ID" value="KAI5678271.1"/>
    <property type="molecule type" value="Genomic_DNA"/>
</dbReference>
<organism evidence="1 2">
    <name type="scientific">Catharanthus roseus</name>
    <name type="common">Madagascar periwinkle</name>
    <name type="synonym">Vinca rosea</name>
    <dbReference type="NCBI Taxonomy" id="4058"/>
    <lineage>
        <taxon>Eukaryota</taxon>
        <taxon>Viridiplantae</taxon>
        <taxon>Streptophyta</taxon>
        <taxon>Embryophyta</taxon>
        <taxon>Tracheophyta</taxon>
        <taxon>Spermatophyta</taxon>
        <taxon>Magnoliopsida</taxon>
        <taxon>eudicotyledons</taxon>
        <taxon>Gunneridae</taxon>
        <taxon>Pentapetalae</taxon>
        <taxon>asterids</taxon>
        <taxon>lamiids</taxon>
        <taxon>Gentianales</taxon>
        <taxon>Apocynaceae</taxon>
        <taxon>Rauvolfioideae</taxon>
        <taxon>Vinceae</taxon>
        <taxon>Catharanthinae</taxon>
        <taxon>Catharanthus</taxon>
    </lineage>
</organism>
<reference evidence="2" key="1">
    <citation type="journal article" date="2023" name="Nat. Plants">
        <title>Single-cell RNA sequencing provides a high-resolution roadmap for understanding the multicellular compartmentation of specialized metabolism.</title>
        <authorList>
            <person name="Sun S."/>
            <person name="Shen X."/>
            <person name="Li Y."/>
            <person name="Li Y."/>
            <person name="Wang S."/>
            <person name="Li R."/>
            <person name="Zhang H."/>
            <person name="Shen G."/>
            <person name="Guo B."/>
            <person name="Wei J."/>
            <person name="Xu J."/>
            <person name="St-Pierre B."/>
            <person name="Chen S."/>
            <person name="Sun C."/>
        </authorList>
    </citation>
    <scope>NUCLEOTIDE SEQUENCE [LARGE SCALE GENOMIC DNA]</scope>
</reference>
<name>A0ACC0C019_CATRO</name>
<evidence type="ECO:0000313" key="2">
    <source>
        <dbReference type="Proteomes" id="UP001060085"/>
    </source>
</evidence>
<evidence type="ECO:0000313" key="1">
    <source>
        <dbReference type="EMBL" id="KAI5678271.1"/>
    </source>
</evidence>
<proteinExistence type="predicted"/>
<sequence length="139" mass="15324">MLMGPDIIHDQNETCKGGQEYHLKRTLGGAPQASDRDKKRQYVDFHLEEFWKDKEEAAATGAPMPDDFQLMAIIFGGLSRSHLYGAGSEAAHLRADSNRAAAGLPPCCLEAEQRIMRGVEGVVSSVCASFDKHMRQFAE</sequence>
<keyword evidence="2" id="KW-1185">Reference proteome</keyword>
<gene>
    <name evidence="1" type="ORF">M9H77_09221</name>
</gene>
<comment type="caution">
    <text evidence="1">The sequence shown here is derived from an EMBL/GenBank/DDBJ whole genome shotgun (WGS) entry which is preliminary data.</text>
</comment>
<accession>A0ACC0C019</accession>
<protein>
    <submittedName>
        <fullName evidence="1">Uncharacterized protein</fullName>
    </submittedName>
</protein>
<dbReference type="Proteomes" id="UP001060085">
    <property type="component" value="Linkage Group LG02"/>
</dbReference>